<dbReference type="SUPFAM" id="SSF51735">
    <property type="entry name" value="NAD(P)-binding Rossmann-fold domains"/>
    <property type="match status" value="1"/>
</dbReference>
<sequence>MASEQRIDLGFSAGDVLVVSGAASGIGKSIALRAAELGLYVAAWDRNAQELAETAAEIARTGGTARKIIADVSSPEQVADGFADSRTLGTIRYLVNNAGPASQFDLDFDEAVRIAIGSTRTMVDSWLSAGAPAGAAMVNIASVAGNLLGTASDWYCASKAGIAGYTRHIATYRAAEFRANAVAPGMTATPRIAGFTETELGQRILGRIPLGRAGKPDEVAWTVLFLLSPLATYINGVVLPVDGGWTIAQ</sequence>
<dbReference type="EMBL" id="SLXQ01000015">
    <property type="protein sequence ID" value="TCP45724.1"/>
    <property type="molecule type" value="Genomic_DNA"/>
</dbReference>
<evidence type="ECO:0000256" key="2">
    <source>
        <dbReference type="ARBA" id="ARBA00023002"/>
    </source>
</evidence>
<dbReference type="Proteomes" id="UP000294911">
    <property type="component" value="Unassembled WGS sequence"/>
</dbReference>
<keyword evidence="2" id="KW-0560">Oxidoreductase</keyword>
<evidence type="ECO:0000256" key="1">
    <source>
        <dbReference type="ARBA" id="ARBA00006484"/>
    </source>
</evidence>
<evidence type="ECO:0000313" key="4">
    <source>
        <dbReference type="Proteomes" id="UP000294911"/>
    </source>
</evidence>
<dbReference type="InterPro" id="IPR020904">
    <property type="entry name" value="Sc_DH/Rdtase_CS"/>
</dbReference>
<proteinExistence type="inferred from homology"/>
<name>A0A4R2QBN5_9PSEU</name>
<reference evidence="3 4" key="1">
    <citation type="submission" date="2019-03" db="EMBL/GenBank/DDBJ databases">
        <title>Genomic Encyclopedia of Type Strains, Phase IV (KMG-IV): sequencing the most valuable type-strain genomes for metagenomic binning, comparative biology and taxonomic classification.</title>
        <authorList>
            <person name="Goeker M."/>
        </authorList>
    </citation>
    <scope>NUCLEOTIDE SEQUENCE [LARGE SCALE GENOMIC DNA]</scope>
    <source>
        <strain evidence="3 4">DSM 45765</strain>
    </source>
</reference>
<evidence type="ECO:0000313" key="3">
    <source>
        <dbReference type="EMBL" id="TCP45724.1"/>
    </source>
</evidence>
<dbReference type="PRINTS" id="PR00080">
    <property type="entry name" value="SDRFAMILY"/>
</dbReference>
<protein>
    <submittedName>
        <fullName evidence="3">Gluconate 5-dehydrogenase</fullName>
    </submittedName>
</protein>
<dbReference type="Gene3D" id="3.40.50.720">
    <property type="entry name" value="NAD(P)-binding Rossmann-like Domain"/>
    <property type="match status" value="1"/>
</dbReference>
<dbReference type="PANTHER" id="PTHR42760:SF133">
    <property type="entry name" value="3-OXOACYL-[ACYL-CARRIER-PROTEIN] REDUCTASE"/>
    <property type="match status" value="1"/>
</dbReference>
<keyword evidence="4" id="KW-1185">Reference proteome</keyword>
<dbReference type="CDD" id="cd05233">
    <property type="entry name" value="SDR_c"/>
    <property type="match status" value="1"/>
</dbReference>
<gene>
    <name evidence="3" type="ORF">EV191_1154</name>
</gene>
<dbReference type="PANTHER" id="PTHR42760">
    <property type="entry name" value="SHORT-CHAIN DEHYDROGENASES/REDUCTASES FAMILY MEMBER"/>
    <property type="match status" value="1"/>
</dbReference>
<dbReference type="PROSITE" id="PS00061">
    <property type="entry name" value="ADH_SHORT"/>
    <property type="match status" value="1"/>
</dbReference>
<dbReference type="InterPro" id="IPR002347">
    <property type="entry name" value="SDR_fam"/>
</dbReference>
<dbReference type="InterPro" id="IPR036291">
    <property type="entry name" value="NAD(P)-bd_dom_sf"/>
</dbReference>
<dbReference type="AlphaFoldDB" id="A0A4R2QBN5"/>
<dbReference type="PRINTS" id="PR00081">
    <property type="entry name" value="GDHRDH"/>
</dbReference>
<accession>A0A4R2QBN5</accession>
<dbReference type="GO" id="GO:0016616">
    <property type="term" value="F:oxidoreductase activity, acting on the CH-OH group of donors, NAD or NADP as acceptor"/>
    <property type="evidence" value="ECO:0007669"/>
    <property type="project" value="TreeGrafter"/>
</dbReference>
<comment type="similarity">
    <text evidence="1">Belongs to the short-chain dehydrogenases/reductases (SDR) family.</text>
</comment>
<comment type="caution">
    <text evidence="3">The sequence shown here is derived from an EMBL/GenBank/DDBJ whole genome shotgun (WGS) entry which is preliminary data.</text>
</comment>
<organism evidence="3 4">
    <name type="scientific">Tamaricihabitans halophyticus</name>
    <dbReference type="NCBI Taxonomy" id="1262583"/>
    <lineage>
        <taxon>Bacteria</taxon>
        <taxon>Bacillati</taxon>
        <taxon>Actinomycetota</taxon>
        <taxon>Actinomycetes</taxon>
        <taxon>Pseudonocardiales</taxon>
        <taxon>Pseudonocardiaceae</taxon>
        <taxon>Tamaricihabitans</taxon>
    </lineage>
</organism>
<dbReference type="Pfam" id="PF13561">
    <property type="entry name" value="adh_short_C2"/>
    <property type="match status" value="1"/>
</dbReference>
<dbReference type="RefSeq" id="WP_165913082.1">
    <property type="nucleotide sequence ID" value="NZ_SLXQ01000015.1"/>
</dbReference>